<dbReference type="InterPro" id="IPR008965">
    <property type="entry name" value="CBM2/CBM3_carb-bd_dom_sf"/>
</dbReference>
<dbReference type="Gene3D" id="2.70.50.50">
    <property type="entry name" value="chitin-binding protein cbp21"/>
    <property type="match status" value="1"/>
</dbReference>
<dbReference type="InterPro" id="IPR012291">
    <property type="entry name" value="CBM2_carb-bd_dom_sf"/>
</dbReference>
<dbReference type="GO" id="GO:0004553">
    <property type="term" value="F:hydrolase activity, hydrolyzing O-glycosyl compounds"/>
    <property type="evidence" value="ECO:0007669"/>
    <property type="project" value="InterPro"/>
</dbReference>
<evidence type="ECO:0000256" key="1">
    <source>
        <dbReference type="ARBA" id="ARBA00022729"/>
    </source>
</evidence>
<dbReference type="SUPFAM" id="SSF81296">
    <property type="entry name" value="E set domains"/>
    <property type="match status" value="1"/>
</dbReference>
<dbReference type="Pfam" id="PF03067">
    <property type="entry name" value="LPMO_10"/>
    <property type="match status" value="1"/>
</dbReference>
<accession>A0A5C4QW19</accession>
<dbReference type="Proteomes" id="UP000306145">
    <property type="component" value="Unassembled WGS sequence"/>
</dbReference>
<reference evidence="4 5" key="1">
    <citation type="submission" date="2019-06" db="EMBL/GenBank/DDBJ databases">
        <title>Micromonospora ordensis sp. nov., isolated from deep marine sediment.</title>
        <authorList>
            <person name="Veyisoglu A."/>
            <person name="Carro L."/>
            <person name="Klenk H.-P."/>
            <person name="Sahin N."/>
        </authorList>
    </citation>
    <scope>NUCLEOTIDE SEQUENCE [LARGE SCALE GENOMIC DNA]</scope>
    <source>
        <strain evidence="4 5">S2509</strain>
    </source>
</reference>
<feature type="compositionally biased region" description="Pro residues" evidence="2">
    <location>
        <begin position="279"/>
        <end position="309"/>
    </location>
</feature>
<dbReference type="PANTHER" id="PTHR34823">
    <property type="entry name" value="GLCNAC-BINDING PROTEIN A"/>
    <property type="match status" value="1"/>
</dbReference>
<evidence type="ECO:0000256" key="2">
    <source>
        <dbReference type="SAM" id="MobiDB-lite"/>
    </source>
</evidence>
<dbReference type="PANTHER" id="PTHR34823:SF1">
    <property type="entry name" value="CHITIN-BINDING TYPE-4 DOMAIN-CONTAINING PROTEIN"/>
    <property type="match status" value="1"/>
</dbReference>
<dbReference type="AlphaFoldDB" id="A0A5C4QW19"/>
<evidence type="ECO:0000313" key="5">
    <source>
        <dbReference type="Proteomes" id="UP000306145"/>
    </source>
</evidence>
<dbReference type="InterPro" id="IPR001919">
    <property type="entry name" value="CBD2"/>
</dbReference>
<evidence type="ECO:0000259" key="3">
    <source>
        <dbReference type="PROSITE" id="PS51173"/>
    </source>
</evidence>
<dbReference type="OrthoDB" id="5179374at2"/>
<evidence type="ECO:0000313" key="4">
    <source>
        <dbReference type="EMBL" id="TNH30248.1"/>
    </source>
</evidence>
<organism evidence="4 5">
    <name type="scientific">Micromonospora orduensis</name>
    <dbReference type="NCBI Taxonomy" id="1420891"/>
    <lineage>
        <taxon>Bacteria</taxon>
        <taxon>Bacillati</taxon>
        <taxon>Actinomycetota</taxon>
        <taxon>Actinomycetes</taxon>
        <taxon>Micromonosporales</taxon>
        <taxon>Micromonosporaceae</taxon>
        <taxon>Micromonospora</taxon>
    </lineage>
</organism>
<dbReference type="EMBL" id="VDFY01000116">
    <property type="protein sequence ID" value="TNH30248.1"/>
    <property type="molecule type" value="Genomic_DNA"/>
</dbReference>
<dbReference type="GO" id="GO:0030247">
    <property type="term" value="F:polysaccharide binding"/>
    <property type="evidence" value="ECO:0007669"/>
    <property type="project" value="UniProtKB-UniRule"/>
</dbReference>
<gene>
    <name evidence="4" type="ORF">FHG89_08515</name>
</gene>
<feature type="domain" description="CBM2" evidence="3">
    <location>
        <begin position="306"/>
        <end position="410"/>
    </location>
</feature>
<dbReference type="InterPro" id="IPR051024">
    <property type="entry name" value="GlcNAc_Chitin_IntDeg"/>
</dbReference>
<dbReference type="InterPro" id="IPR004302">
    <property type="entry name" value="Cellulose/chitin-bd_N"/>
</dbReference>
<dbReference type="Gene3D" id="2.60.40.290">
    <property type="match status" value="1"/>
</dbReference>
<comment type="caution">
    <text evidence="4">The sequence shown here is derived from an EMBL/GenBank/DDBJ whole genome shotgun (WGS) entry which is preliminary data.</text>
</comment>
<sequence length="410" mass="42913">MARVHWPLPARHVAVIATSHPIGRGGSGGTPRESGDPVNRSRTAALLTAALTLALGAVALASSPQPAAAHGAAMTPGSRTYLCWQDGLSQTGEIRPTNPACSAAVAQSGANSLYNWFSVLRSDAGGRTTGFIPDGQLCSGGNSGYRGYDLPRTDWPLTHLTSGARLDFRYSNWAHHPGTFYFYVTKNSWSPTRALAWSDLEEQPFLTVTNPPQRGSVGTNDGHYYFSGNLPSGKSGQHIIYSRWVRSDSQENFFGCSDVVFDGGNGQVTGIKGGTTSPTPTPTTPTPTPTTPTPGPTDPPPTTTTPPPAGGDCMAVYKVVSAWQGGFQGEVTIMNHGSTPFNGWTASWTWPNGQSISQIWGATQASSGSSVTATNVAYNGTVAPEGTTTFGFLASASGTNGLPTVTCARR</sequence>
<feature type="region of interest" description="Disordered" evidence="2">
    <location>
        <begin position="267"/>
        <end position="309"/>
    </location>
</feature>
<name>A0A5C4QW19_9ACTN</name>
<dbReference type="GO" id="GO:0005975">
    <property type="term" value="P:carbohydrate metabolic process"/>
    <property type="evidence" value="ECO:0007669"/>
    <property type="project" value="InterPro"/>
</dbReference>
<protein>
    <submittedName>
        <fullName evidence="4">Chitin-binding protein</fullName>
    </submittedName>
</protein>
<dbReference type="Pfam" id="PF00553">
    <property type="entry name" value="CBM_2"/>
    <property type="match status" value="1"/>
</dbReference>
<feature type="region of interest" description="Disordered" evidence="2">
    <location>
        <begin position="17"/>
        <end position="39"/>
    </location>
</feature>
<dbReference type="SUPFAM" id="SSF49384">
    <property type="entry name" value="Carbohydrate-binding domain"/>
    <property type="match status" value="1"/>
</dbReference>
<dbReference type="SMART" id="SM00637">
    <property type="entry name" value="CBD_II"/>
    <property type="match status" value="1"/>
</dbReference>
<dbReference type="InterPro" id="IPR014756">
    <property type="entry name" value="Ig_E-set"/>
</dbReference>
<dbReference type="PROSITE" id="PS51173">
    <property type="entry name" value="CBM2"/>
    <property type="match status" value="1"/>
</dbReference>
<proteinExistence type="predicted"/>
<keyword evidence="5" id="KW-1185">Reference proteome</keyword>
<dbReference type="CDD" id="cd21177">
    <property type="entry name" value="LPMO_AA10"/>
    <property type="match status" value="1"/>
</dbReference>
<keyword evidence="1" id="KW-0732">Signal</keyword>